<proteinExistence type="predicted"/>
<dbReference type="AlphaFoldDB" id="A0AAP9IFV5"/>
<name>A0AAP9IFV5_9GAMM</name>
<evidence type="ECO:0000313" key="2">
    <source>
        <dbReference type="Proteomes" id="UP000464054"/>
    </source>
</evidence>
<evidence type="ECO:0000313" key="1">
    <source>
        <dbReference type="EMBL" id="QHQ23749.1"/>
    </source>
</evidence>
<dbReference type="Proteomes" id="UP000464054">
    <property type="component" value="Chromosome"/>
</dbReference>
<accession>A0AAP9IFV5</accession>
<dbReference type="RefSeq" id="WP_161546715.1">
    <property type="nucleotide sequence ID" value="NZ_CP046377.1"/>
</dbReference>
<organism evidence="1 2">
    <name type="scientific">Pectobacterium parvum</name>
    <dbReference type="NCBI Taxonomy" id="2778550"/>
    <lineage>
        <taxon>Bacteria</taxon>
        <taxon>Pseudomonadati</taxon>
        <taxon>Pseudomonadota</taxon>
        <taxon>Gammaproteobacteria</taxon>
        <taxon>Enterobacterales</taxon>
        <taxon>Pectobacteriaceae</taxon>
        <taxon>Pectobacterium</taxon>
    </lineage>
</organism>
<reference evidence="2" key="1">
    <citation type="submission" date="2019-11" db="EMBL/GenBank/DDBJ databases">
        <authorList>
            <person name="Jee S."/>
        </authorList>
    </citation>
    <scope>NUCLEOTIDE SEQUENCE [LARGE SCALE GENOMIC DNA]</scope>
    <source>
        <strain evidence="2">PZ1</strain>
    </source>
</reference>
<sequence>MLKSLTQYRESTGIYQNNFQKKNRENIFHAKNSNRKKSEEQKDIYNTNLLVNYAENTPITLRTQRYSPIFPKNAISTAFQLALLFSFIRPTDTVLATNKDIESSEKSNNLSYTAINDTLPEQKKFKMGVIHRHRRKNKKQESFNEIDESIPVDPITVDTYGLKNKIFIKAVDALIKEHRKALIYNKKNDVFIKNKSTSGYFKFTALNHIKKTEEIIIEKEEEDDVKIEKIDFSCLEERENMTLGKILRKIGNTLSHPVSELSQEIQVIHHYEKFGRCASKEEVETLKKKTLLADKVITTIISLIPVPNHIVLLQNIGGPLLRLIADNLEDRDLNQDDMQDLIGQSTFMAKLIVDSNPKNSEGMVIENGISLPEKFIIRNNKNYIKIKNKEWEISYKEGKYLIKKDNIEREVIYSTEKKKWQYSRKGKGWKLERERTLFGKKEVYNIIKTKNLLSHLSIKNGKNKVINEIKGYESYHTKGPNGESLVSIKIDEKFIPMRSESKNIGGHEVYDYNKPDKSGYPVYF</sequence>
<gene>
    <name evidence="1" type="ORF">GMX10_06430</name>
</gene>
<protein>
    <submittedName>
        <fullName evidence="1">Uncharacterized protein</fullName>
    </submittedName>
</protein>
<dbReference type="EMBL" id="CP046377">
    <property type="protein sequence ID" value="QHQ23749.1"/>
    <property type="molecule type" value="Genomic_DNA"/>
</dbReference>